<dbReference type="Pfam" id="PF08732">
    <property type="entry name" value="HIM1"/>
    <property type="match status" value="1"/>
</dbReference>
<gene>
    <name evidence="1" type="ORF">IMZ08_21505</name>
</gene>
<evidence type="ECO:0000313" key="1">
    <source>
        <dbReference type="EMBL" id="MBE4910620.1"/>
    </source>
</evidence>
<dbReference type="PANTHER" id="PTHR14097">
    <property type="entry name" value="OXIDOREDUCTASE HTATIP2"/>
    <property type="match status" value="1"/>
</dbReference>
<dbReference type="EMBL" id="JADCLJ010000025">
    <property type="protein sequence ID" value="MBE4910620.1"/>
    <property type="molecule type" value="Genomic_DNA"/>
</dbReference>
<dbReference type="InterPro" id="IPR014843">
    <property type="entry name" value="Him1/Fmp52"/>
</dbReference>
<dbReference type="RefSeq" id="WP_193539895.1">
    <property type="nucleotide sequence ID" value="NZ_JADCLJ010000025.1"/>
</dbReference>
<dbReference type="InterPro" id="IPR036291">
    <property type="entry name" value="NAD(P)-bd_dom_sf"/>
</dbReference>
<organism evidence="1 2">
    <name type="scientific">Litchfieldia luteola</name>
    <dbReference type="NCBI Taxonomy" id="682179"/>
    <lineage>
        <taxon>Bacteria</taxon>
        <taxon>Bacillati</taxon>
        <taxon>Bacillota</taxon>
        <taxon>Bacilli</taxon>
        <taxon>Bacillales</taxon>
        <taxon>Bacillaceae</taxon>
        <taxon>Litchfieldia</taxon>
    </lineage>
</organism>
<name>A0ABR9QQ45_9BACI</name>
<sequence>MERTALLVGATGLVGNELVKYLLHSNEYKRVTILVRGDYPVKHPNLVVKKVNFDESPWDNLEAVDDIFCCLGTTIKKAKTKENFLKVDLQYPIELAKWGAENGAKQYLVVSAMGANSKSKIFYNQVKGKLEEGLKGIGLPHVHIFRPSLLLGNRNEFRLGEKAGEYVMKFVFFALVGPWRKYRAIEAKQVALAMYKKAVGPSNKAYTVYESDEIERVE</sequence>
<reference evidence="1 2" key="1">
    <citation type="submission" date="2020-10" db="EMBL/GenBank/DDBJ databases">
        <title>Bacillus sp. HD4P25, an endophyte from a halophyte.</title>
        <authorList>
            <person name="Sun J.-Q."/>
        </authorList>
    </citation>
    <scope>NUCLEOTIDE SEQUENCE [LARGE SCALE GENOMIC DNA]</scope>
    <source>
        <strain evidence="1 2">YIM 93174</strain>
    </source>
</reference>
<protein>
    <submittedName>
        <fullName evidence="1">NAD(P)H-binding protein</fullName>
    </submittedName>
</protein>
<dbReference type="Gene3D" id="3.40.50.720">
    <property type="entry name" value="NAD(P)-binding Rossmann-like Domain"/>
    <property type="match status" value="1"/>
</dbReference>
<keyword evidence="2" id="KW-1185">Reference proteome</keyword>
<dbReference type="SUPFAM" id="SSF51735">
    <property type="entry name" value="NAD(P)-binding Rossmann-fold domains"/>
    <property type="match status" value="1"/>
</dbReference>
<accession>A0ABR9QQ45</accession>
<proteinExistence type="predicted"/>
<comment type="caution">
    <text evidence="1">The sequence shown here is derived from an EMBL/GenBank/DDBJ whole genome shotgun (WGS) entry which is preliminary data.</text>
</comment>
<evidence type="ECO:0000313" key="2">
    <source>
        <dbReference type="Proteomes" id="UP001516662"/>
    </source>
</evidence>
<dbReference type="PANTHER" id="PTHR14097:SF7">
    <property type="entry name" value="OXIDOREDUCTASE HTATIP2"/>
    <property type="match status" value="1"/>
</dbReference>
<dbReference type="Proteomes" id="UP001516662">
    <property type="component" value="Unassembled WGS sequence"/>
</dbReference>